<dbReference type="InterPro" id="IPR037066">
    <property type="entry name" value="Plug_dom_sf"/>
</dbReference>
<dbReference type="EMBL" id="JAQOMS010000002">
    <property type="protein sequence ID" value="MDC2890241.1"/>
    <property type="molecule type" value="Genomic_DNA"/>
</dbReference>
<gene>
    <name evidence="2" type="ORF">PN838_17590</name>
</gene>
<evidence type="ECO:0000313" key="3">
    <source>
        <dbReference type="Proteomes" id="UP001528411"/>
    </source>
</evidence>
<dbReference type="InterPro" id="IPR012910">
    <property type="entry name" value="Plug_dom"/>
</dbReference>
<dbReference type="Gene3D" id="2.170.130.10">
    <property type="entry name" value="TonB-dependent receptor, plug domain"/>
    <property type="match status" value="1"/>
</dbReference>
<proteinExistence type="predicted"/>
<dbReference type="Pfam" id="PF07715">
    <property type="entry name" value="Plug"/>
    <property type="match status" value="1"/>
</dbReference>
<keyword evidence="3" id="KW-1185">Reference proteome</keyword>
<name>A0ABT5FGX4_9GAMM</name>
<dbReference type="Proteomes" id="UP001528411">
    <property type="component" value="Unassembled WGS sequence"/>
</dbReference>
<sequence>MATSLWAAEPEDTAKTGDIEVIEVRGTRSNLIDAQNMKREGETVLDAISAKDIGSLPDRSVLEAIVRLPGVSIERFAGANDPDHYGVEGSGVVVRGLTHTRSEFNGRDTFTADSGRGLSFQDVPPELMGGVELYKTNLLI</sequence>
<feature type="domain" description="TonB-dependent receptor plug" evidence="1">
    <location>
        <begin position="43"/>
        <end position="135"/>
    </location>
</feature>
<evidence type="ECO:0000313" key="2">
    <source>
        <dbReference type="EMBL" id="MDC2890241.1"/>
    </source>
</evidence>
<dbReference type="RefSeq" id="WP_272181482.1">
    <property type="nucleotide sequence ID" value="NZ_JAQOMS010000002.1"/>
</dbReference>
<dbReference type="SUPFAM" id="SSF56935">
    <property type="entry name" value="Porins"/>
    <property type="match status" value="1"/>
</dbReference>
<reference evidence="2 3" key="1">
    <citation type="submission" date="2023-01" db="EMBL/GenBank/DDBJ databases">
        <title>Psychrosphaera sp. nov., isolated from marine algae.</title>
        <authorList>
            <person name="Bayburt H."/>
            <person name="Choi B.J."/>
            <person name="Kim J.M."/>
            <person name="Choi D.G."/>
            <person name="Jeon C.O."/>
        </authorList>
    </citation>
    <scope>NUCLEOTIDE SEQUENCE [LARGE SCALE GENOMIC DNA]</scope>
    <source>
        <strain evidence="2 3">G1-22</strain>
    </source>
</reference>
<organism evidence="2 3">
    <name type="scientific">Psychrosphaera algicola</name>
    <dbReference type="NCBI Taxonomy" id="3023714"/>
    <lineage>
        <taxon>Bacteria</taxon>
        <taxon>Pseudomonadati</taxon>
        <taxon>Pseudomonadota</taxon>
        <taxon>Gammaproteobacteria</taxon>
        <taxon>Alteromonadales</taxon>
        <taxon>Pseudoalteromonadaceae</taxon>
        <taxon>Psychrosphaera</taxon>
    </lineage>
</organism>
<keyword evidence="2" id="KW-0675">Receptor</keyword>
<accession>A0ABT5FGX4</accession>
<dbReference type="PANTHER" id="PTHR40980:SF3">
    <property type="entry name" value="TONB-DEPENDENT RECEPTOR-LIKE BETA-BARREL DOMAIN-CONTAINING PROTEIN"/>
    <property type="match status" value="1"/>
</dbReference>
<dbReference type="PANTHER" id="PTHR40980">
    <property type="entry name" value="PLUG DOMAIN-CONTAINING PROTEIN"/>
    <property type="match status" value="1"/>
</dbReference>
<protein>
    <submittedName>
        <fullName evidence="2">TonB-dependent receptor plug domain-containing protein</fullName>
    </submittedName>
</protein>
<comment type="caution">
    <text evidence="2">The sequence shown here is derived from an EMBL/GenBank/DDBJ whole genome shotgun (WGS) entry which is preliminary data.</text>
</comment>
<evidence type="ECO:0000259" key="1">
    <source>
        <dbReference type="Pfam" id="PF07715"/>
    </source>
</evidence>